<dbReference type="GO" id="GO:1901982">
    <property type="term" value="F:maltose binding"/>
    <property type="evidence" value="ECO:0007669"/>
    <property type="project" value="TreeGrafter"/>
</dbReference>
<dbReference type="PANTHER" id="PTHR30061:SF50">
    <property type="entry name" value="MALTOSE_MALTODEXTRIN-BINDING PERIPLASMIC PROTEIN"/>
    <property type="match status" value="1"/>
</dbReference>
<comment type="similarity">
    <text evidence="1">Belongs to the bacterial solute-binding protein 1 family.</text>
</comment>
<dbReference type="PROSITE" id="PS51318">
    <property type="entry name" value="TAT"/>
    <property type="match status" value="1"/>
</dbReference>
<evidence type="ECO:0000313" key="5">
    <source>
        <dbReference type="Proteomes" id="UP000569914"/>
    </source>
</evidence>
<name>A0A7Y9LBM7_9ACTN</name>
<dbReference type="EMBL" id="JACCBU010000001">
    <property type="protein sequence ID" value="NYE73994.1"/>
    <property type="molecule type" value="Genomic_DNA"/>
</dbReference>
<evidence type="ECO:0000256" key="2">
    <source>
        <dbReference type="ARBA" id="ARBA00022448"/>
    </source>
</evidence>
<gene>
    <name evidence="4" type="ORF">BKA15_005323</name>
</gene>
<evidence type="ECO:0000256" key="3">
    <source>
        <dbReference type="ARBA" id="ARBA00022729"/>
    </source>
</evidence>
<evidence type="ECO:0000313" key="4">
    <source>
        <dbReference type="EMBL" id="NYE73994.1"/>
    </source>
</evidence>
<dbReference type="RefSeq" id="WP_179755939.1">
    <property type="nucleotide sequence ID" value="NZ_JACCBU010000001.1"/>
</dbReference>
<accession>A0A7Y9LBM7</accession>
<keyword evidence="4" id="KW-0762">Sugar transport</keyword>
<dbReference type="InterPro" id="IPR006311">
    <property type="entry name" value="TAT_signal"/>
</dbReference>
<dbReference type="GO" id="GO:0015768">
    <property type="term" value="P:maltose transport"/>
    <property type="evidence" value="ECO:0007669"/>
    <property type="project" value="TreeGrafter"/>
</dbReference>
<dbReference type="Proteomes" id="UP000569914">
    <property type="component" value="Unassembled WGS sequence"/>
</dbReference>
<dbReference type="GO" id="GO:0042956">
    <property type="term" value="P:maltodextrin transmembrane transport"/>
    <property type="evidence" value="ECO:0007669"/>
    <property type="project" value="TreeGrafter"/>
</dbReference>
<protein>
    <submittedName>
        <fullName evidence="4">Multiple sugar transport system substrate-binding protein</fullName>
    </submittedName>
</protein>
<keyword evidence="5" id="KW-1185">Reference proteome</keyword>
<dbReference type="PROSITE" id="PS51257">
    <property type="entry name" value="PROKAR_LIPOPROTEIN"/>
    <property type="match status" value="1"/>
</dbReference>
<dbReference type="SUPFAM" id="SSF53850">
    <property type="entry name" value="Periplasmic binding protein-like II"/>
    <property type="match status" value="1"/>
</dbReference>
<dbReference type="Pfam" id="PF01547">
    <property type="entry name" value="SBP_bac_1"/>
    <property type="match status" value="1"/>
</dbReference>
<keyword evidence="2" id="KW-0813">Transport</keyword>
<evidence type="ECO:0000256" key="1">
    <source>
        <dbReference type="ARBA" id="ARBA00008520"/>
    </source>
</evidence>
<dbReference type="Gene3D" id="3.40.190.10">
    <property type="entry name" value="Periplasmic binding protein-like II"/>
    <property type="match status" value="1"/>
</dbReference>
<organism evidence="4 5">
    <name type="scientific">Microlunatus parietis</name>
    <dbReference type="NCBI Taxonomy" id="682979"/>
    <lineage>
        <taxon>Bacteria</taxon>
        <taxon>Bacillati</taxon>
        <taxon>Actinomycetota</taxon>
        <taxon>Actinomycetes</taxon>
        <taxon>Propionibacteriales</taxon>
        <taxon>Propionibacteriaceae</taxon>
        <taxon>Microlunatus</taxon>
    </lineage>
</organism>
<sequence>MGDLTRRRVLQAAALSAAGALTAGCSTGGDPGGGGSVAAGRLTWWDHQNQLEPAKRKIFEKFAAAEGGVPVDYTYNNPAKLGQALQLAKQSNQLPDVHSNAGLQVPVPQLIAGGWVGPLELNDAALKRLDGKLIEGIHVFDGKVHSFPIFDYHVYSNVTWFNTKLVGQAGLDPEAPPRTYDEFRSAARAVRDSSGGKAQGWIWNIGMTDRIGDQVNVLAQAAGFEGGGGVLYRTGEYAYHSEPYLTVIEFLLSLQQDQLLVPGSQTLIDDAARTRWTAGIAGYYFDGPWCPGVALKHTPEFAESLGVGPVLTPNPGEPATYRGTQGGEYWITPSTKMAGQANQLLSDYFTTEEYSVEIANTMSQPPRDLGAVEKSTAHPAYKKLITWFADQVFLAPEAVVRNPQTSKVGAETKAIKPGLGDIVQGAFSGDVTDVPAALKELSDKSNAERERAVEAAKKKGAEVSLDDYAFPNWKPRADYGKDQY</sequence>
<dbReference type="AlphaFoldDB" id="A0A7Y9LBM7"/>
<keyword evidence="3" id="KW-0732">Signal</keyword>
<dbReference type="PANTHER" id="PTHR30061">
    <property type="entry name" value="MALTOSE-BINDING PERIPLASMIC PROTEIN"/>
    <property type="match status" value="1"/>
</dbReference>
<reference evidence="4 5" key="1">
    <citation type="submission" date="2020-07" db="EMBL/GenBank/DDBJ databases">
        <title>Sequencing the genomes of 1000 actinobacteria strains.</title>
        <authorList>
            <person name="Klenk H.-P."/>
        </authorList>
    </citation>
    <scope>NUCLEOTIDE SEQUENCE [LARGE SCALE GENOMIC DNA]</scope>
    <source>
        <strain evidence="4 5">DSM 22083</strain>
    </source>
</reference>
<comment type="caution">
    <text evidence="4">The sequence shown here is derived from an EMBL/GenBank/DDBJ whole genome shotgun (WGS) entry which is preliminary data.</text>
</comment>
<proteinExistence type="inferred from homology"/>
<dbReference type="GO" id="GO:0055052">
    <property type="term" value="C:ATP-binding cassette (ABC) transporter complex, substrate-binding subunit-containing"/>
    <property type="evidence" value="ECO:0007669"/>
    <property type="project" value="TreeGrafter"/>
</dbReference>
<dbReference type="InterPro" id="IPR006059">
    <property type="entry name" value="SBP"/>
</dbReference>